<dbReference type="InterPro" id="IPR029058">
    <property type="entry name" value="AB_hydrolase_fold"/>
</dbReference>
<dbReference type="GO" id="GO:0046503">
    <property type="term" value="P:glycerolipid catabolic process"/>
    <property type="evidence" value="ECO:0007669"/>
    <property type="project" value="TreeGrafter"/>
</dbReference>
<dbReference type="PANTHER" id="PTHR43433">
    <property type="entry name" value="HYDROLASE, ALPHA/BETA FOLD FAMILY PROTEIN"/>
    <property type="match status" value="1"/>
</dbReference>
<protein>
    <submittedName>
        <fullName evidence="2">Alpha/beta hydrolase fold</fullName>
    </submittedName>
</protein>
<keyword evidence="2" id="KW-0378">Hydrolase</keyword>
<dbReference type="InterPro" id="IPR000073">
    <property type="entry name" value="AB_hydrolase_1"/>
</dbReference>
<gene>
    <name evidence="2" type="ORF">MGWOODY_Clf49</name>
</gene>
<dbReference type="SUPFAM" id="SSF53474">
    <property type="entry name" value="alpha/beta-Hydrolases"/>
    <property type="match status" value="1"/>
</dbReference>
<evidence type="ECO:0000313" key="2">
    <source>
        <dbReference type="EMBL" id="CUV05935.1"/>
    </source>
</evidence>
<dbReference type="GO" id="GO:0004806">
    <property type="term" value="F:triacylglycerol lipase activity"/>
    <property type="evidence" value="ECO:0007669"/>
    <property type="project" value="TreeGrafter"/>
</dbReference>
<dbReference type="EMBL" id="FAXA01000477">
    <property type="protein sequence ID" value="CUV05935.1"/>
    <property type="molecule type" value="Genomic_DNA"/>
</dbReference>
<organism evidence="2">
    <name type="scientific">hydrothermal vent metagenome</name>
    <dbReference type="NCBI Taxonomy" id="652676"/>
    <lineage>
        <taxon>unclassified sequences</taxon>
        <taxon>metagenomes</taxon>
        <taxon>ecological metagenomes</taxon>
    </lineage>
</organism>
<dbReference type="PRINTS" id="PR00111">
    <property type="entry name" value="ABHYDROLASE"/>
</dbReference>
<feature type="domain" description="AB hydrolase-1" evidence="1">
    <location>
        <begin position="20"/>
        <end position="122"/>
    </location>
</feature>
<name>A0A160VCJ7_9ZZZZ</name>
<dbReference type="Pfam" id="PF00561">
    <property type="entry name" value="Abhydrolase_1"/>
    <property type="match status" value="1"/>
</dbReference>
<dbReference type="InterPro" id="IPR050471">
    <property type="entry name" value="AB_hydrolase"/>
</dbReference>
<reference evidence="2" key="1">
    <citation type="submission" date="2015-10" db="EMBL/GenBank/DDBJ databases">
        <authorList>
            <person name="Gilbert D.G."/>
        </authorList>
    </citation>
    <scope>NUCLEOTIDE SEQUENCE</scope>
</reference>
<sequence length="261" mass="28171">MPYVDNSGVSIHYHVEGDGPPLVMQHGLTNSLQTWYAYGFVEELKKEYRVILVDARGHGLSDKPHDPNEYDLKLRVRDILAVMDDLDVDKAHYMGYSMGGRIGFGLVMHALDRFHSLILGGMGADTVNSDTPPQDRINTLRQGMAHYVSEAEAKEGPIEAGRRDRLLANDPEALIAATTAPKGTDGVPKLLPSLNLPCLLYCGDADGFYPGSKAAAEAIPNSVFVTLPGLNHGEASRAGELVLPHVTRFLEQAAANVAAGV</sequence>
<dbReference type="PANTHER" id="PTHR43433:SF5">
    <property type="entry name" value="AB HYDROLASE-1 DOMAIN-CONTAINING PROTEIN"/>
    <property type="match status" value="1"/>
</dbReference>
<evidence type="ECO:0000259" key="1">
    <source>
        <dbReference type="Pfam" id="PF00561"/>
    </source>
</evidence>
<accession>A0A160VCJ7</accession>
<dbReference type="AlphaFoldDB" id="A0A160VCJ7"/>
<dbReference type="Gene3D" id="3.40.50.1820">
    <property type="entry name" value="alpha/beta hydrolase"/>
    <property type="match status" value="1"/>
</dbReference>
<proteinExistence type="predicted"/>